<proteinExistence type="predicted"/>
<organism evidence="1">
    <name type="scientific">marine metagenome</name>
    <dbReference type="NCBI Taxonomy" id="408172"/>
    <lineage>
        <taxon>unclassified sequences</taxon>
        <taxon>metagenomes</taxon>
        <taxon>ecological metagenomes</taxon>
    </lineage>
</organism>
<name>A0A382VY48_9ZZZZ</name>
<evidence type="ECO:0000313" key="1">
    <source>
        <dbReference type="EMBL" id="SVD51394.1"/>
    </source>
</evidence>
<accession>A0A382VY48</accession>
<dbReference type="AlphaFoldDB" id="A0A382VY48"/>
<gene>
    <name evidence="1" type="ORF">METZ01_LOCUS404248</name>
</gene>
<dbReference type="EMBL" id="UINC01155507">
    <property type="protein sequence ID" value="SVD51394.1"/>
    <property type="molecule type" value="Genomic_DNA"/>
</dbReference>
<feature type="non-terminal residue" evidence="1">
    <location>
        <position position="29"/>
    </location>
</feature>
<protein>
    <submittedName>
        <fullName evidence="1">Uncharacterized protein</fullName>
    </submittedName>
</protein>
<reference evidence="1" key="1">
    <citation type="submission" date="2018-05" db="EMBL/GenBank/DDBJ databases">
        <authorList>
            <person name="Lanie J.A."/>
            <person name="Ng W.-L."/>
            <person name="Kazmierczak K.M."/>
            <person name="Andrzejewski T.M."/>
            <person name="Davidsen T.M."/>
            <person name="Wayne K.J."/>
            <person name="Tettelin H."/>
            <person name="Glass J.I."/>
            <person name="Rusch D."/>
            <person name="Podicherti R."/>
            <person name="Tsui H.-C.T."/>
            <person name="Winkler M.E."/>
        </authorList>
    </citation>
    <scope>NUCLEOTIDE SEQUENCE</scope>
</reference>
<sequence length="29" mass="3399">MKNPIQHLPASEHRLEARLDQDALHFFAL</sequence>